<dbReference type="CDD" id="cd05332">
    <property type="entry name" value="11beta-HSD1_like_SDR_c"/>
    <property type="match status" value="1"/>
</dbReference>
<dbReference type="PROSITE" id="PS00061">
    <property type="entry name" value="ADH_SHORT"/>
    <property type="match status" value="1"/>
</dbReference>
<dbReference type="KEGG" id="bman:114251224"/>
<dbReference type="GeneID" id="114251224"/>
<dbReference type="OrthoDB" id="5307821at2759"/>
<evidence type="ECO:0000259" key="6">
    <source>
        <dbReference type="SMART" id="SM00822"/>
    </source>
</evidence>
<evidence type="ECO:0000256" key="5">
    <source>
        <dbReference type="SAM" id="Phobius"/>
    </source>
</evidence>
<dbReference type="PRINTS" id="PR00081">
    <property type="entry name" value="GDHRDH"/>
</dbReference>
<evidence type="ECO:0000313" key="8">
    <source>
        <dbReference type="RefSeq" id="XP_028041224.1"/>
    </source>
</evidence>
<proteinExistence type="inferred from homology"/>
<keyword evidence="5" id="KW-0812">Transmembrane</keyword>
<dbReference type="Pfam" id="PF00106">
    <property type="entry name" value="adh_short"/>
    <property type="match status" value="1"/>
</dbReference>
<comment type="function">
    <text evidence="3">Putative oxidoreductase.</text>
</comment>
<reference evidence="8" key="1">
    <citation type="submission" date="2025-08" db="UniProtKB">
        <authorList>
            <consortium name="RefSeq"/>
        </authorList>
    </citation>
    <scope>IDENTIFICATION</scope>
    <source>
        <tissue evidence="8">Silk gland</tissue>
    </source>
</reference>
<dbReference type="NCBIfam" id="NF004825">
    <property type="entry name" value="PRK06181.1"/>
    <property type="match status" value="1"/>
</dbReference>
<comment type="similarity">
    <text evidence="1 4">Belongs to the short-chain dehydrogenases/reductases (SDR) family.</text>
</comment>
<organism evidence="7 8">
    <name type="scientific">Bombyx mandarina</name>
    <name type="common">Wild silk moth</name>
    <name type="synonym">Wild silkworm</name>
    <dbReference type="NCBI Taxonomy" id="7092"/>
    <lineage>
        <taxon>Eukaryota</taxon>
        <taxon>Metazoa</taxon>
        <taxon>Ecdysozoa</taxon>
        <taxon>Arthropoda</taxon>
        <taxon>Hexapoda</taxon>
        <taxon>Insecta</taxon>
        <taxon>Pterygota</taxon>
        <taxon>Neoptera</taxon>
        <taxon>Endopterygota</taxon>
        <taxon>Lepidoptera</taxon>
        <taxon>Glossata</taxon>
        <taxon>Ditrysia</taxon>
        <taxon>Bombycoidea</taxon>
        <taxon>Bombycidae</taxon>
        <taxon>Bombycinae</taxon>
        <taxon>Bombyx</taxon>
    </lineage>
</organism>
<dbReference type="GO" id="GO:0006629">
    <property type="term" value="P:lipid metabolic process"/>
    <property type="evidence" value="ECO:0007669"/>
    <property type="project" value="UniProtKB-ARBA"/>
</dbReference>
<dbReference type="SMART" id="SM00822">
    <property type="entry name" value="PKS_KR"/>
    <property type="match status" value="1"/>
</dbReference>
<dbReference type="SUPFAM" id="SSF51735">
    <property type="entry name" value="NAD(P)-binding Rossmann-fold domains"/>
    <property type="match status" value="1"/>
</dbReference>
<dbReference type="PRINTS" id="PR00080">
    <property type="entry name" value="SDRFAMILY"/>
</dbReference>
<keyword evidence="7" id="KW-1185">Reference proteome</keyword>
<protein>
    <submittedName>
        <fullName evidence="8">Dehydrogenase/reductase SDR family protein 7-like</fullName>
    </submittedName>
</protein>
<dbReference type="Gene3D" id="3.40.50.720">
    <property type="entry name" value="NAD(P)-binding Rossmann-like Domain"/>
    <property type="match status" value="1"/>
</dbReference>
<dbReference type="Proteomes" id="UP000504629">
    <property type="component" value="Unplaced"/>
</dbReference>
<dbReference type="PANTHER" id="PTHR44196:SF1">
    <property type="entry name" value="DEHYDROGENASE_REDUCTASE SDR FAMILY MEMBER 7B"/>
    <property type="match status" value="1"/>
</dbReference>
<dbReference type="RefSeq" id="XP_028041224.1">
    <property type="nucleotide sequence ID" value="XM_028185423.1"/>
</dbReference>
<feature type="domain" description="Ketoreductase" evidence="6">
    <location>
        <begin position="45"/>
        <end position="234"/>
    </location>
</feature>
<keyword evidence="2" id="KW-0560">Oxidoreductase</keyword>
<feature type="transmembrane region" description="Helical" evidence="5">
    <location>
        <begin position="12"/>
        <end position="34"/>
    </location>
</feature>
<dbReference type="InterPro" id="IPR057326">
    <property type="entry name" value="KR_dom"/>
</dbReference>
<evidence type="ECO:0000313" key="7">
    <source>
        <dbReference type="Proteomes" id="UP000504629"/>
    </source>
</evidence>
<evidence type="ECO:0000256" key="1">
    <source>
        <dbReference type="ARBA" id="ARBA00006484"/>
    </source>
</evidence>
<evidence type="ECO:0000256" key="4">
    <source>
        <dbReference type="RuleBase" id="RU000363"/>
    </source>
</evidence>
<dbReference type="InterPro" id="IPR002347">
    <property type="entry name" value="SDR_fam"/>
</dbReference>
<dbReference type="PANTHER" id="PTHR44196">
    <property type="entry name" value="DEHYDROGENASE/REDUCTASE SDR FAMILY MEMBER 7B"/>
    <property type="match status" value="1"/>
</dbReference>
<name>A0A6J2KM58_BOMMA</name>
<dbReference type="AlphaFoldDB" id="A0A6J2KM58"/>
<dbReference type="GO" id="GO:0016020">
    <property type="term" value="C:membrane"/>
    <property type="evidence" value="ECO:0007669"/>
    <property type="project" value="TreeGrafter"/>
</dbReference>
<accession>A0A6J2KM58</accession>
<dbReference type="GO" id="GO:0016491">
    <property type="term" value="F:oxidoreductase activity"/>
    <property type="evidence" value="ECO:0007669"/>
    <property type="project" value="UniProtKB-KW"/>
</dbReference>
<dbReference type="InterPro" id="IPR036291">
    <property type="entry name" value="NAD(P)-bd_dom_sf"/>
</dbReference>
<gene>
    <name evidence="8" type="primary">LOC114251224</name>
</gene>
<evidence type="ECO:0000256" key="3">
    <source>
        <dbReference type="ARBA" id="ARBA00037096"/>
    </source>
</evidence>
<sequence length="310" mass="34342">MNSLMKLQQKNWYTYIGVPFVVGVTMYGVINHLLQKKRRSTLRGKVVLITGASSGIGEALAHVFYGQGCKIILASRRKRELERVKQDLISRKVAIQTLEPVVLELNLADIDNMYLFVEKVYGICGHVDILVNNGGVTHRGSILNTKTDVDQKIMFINYFGSVALTKAVLPKMIERKSGHVVFNSSVQGLISIPNRSAYAASKHALQAFGDCLRAEMDQYGINVTVVSPGYIKTAISMNAFTGSGDTHGVMDATTAKGFTPEYTANKILDAVVNKKNELILSQFLPRFAIFLRHTFPSLYFTIMAKRANDT</sequence>
<keyword evidence="5" id="KW-0472">Membrane</keyword>
<evidence type="ECO:0000256" key="2">
    <source>
        <dbReference type="ARBA" id="ARBA00023002"/>
    </source>
</evidence>
<dbReference type="InterPro" id="IPR020904">
    <property type="entry name" value="Sc_DH/Rdtase_CS"/>
</dbReference>
<keyword evidence="5" id="KW-1133">Transmembrane helix</keyword>